<evidence type="ECO:0000313" key="2">
    <source>
        <dbReference type="Proteomes" id="UP000199341"/>
    </source>
</evidence>
<evidence type="ECO:0008006" key="3">
    <source>
        <dbReference type="Google" id="ProtNLM"/>
    </source>
</evidence>
<name>A0A1H0K3Z5_9ACTN</name>
<reference evidence="1 2" key="1">
    <citation type="submission" date="2016-10" db="EMBL/GenBank/DDBJ databases">
        <authorList>
            <person name="de Groot N.N."/>
        </authorList>
    </citation>
    <scope>NUCLEOTIDE SEQUENCE [LARGE SCALE GENOMIC DNA]</scope>
    <source>
        <strain evidence="1 2">CGMCC 4.2022</strain>
    </source>
</reference>
<proteinExistence type="predicted"/>
<dbReference type="RefSeq" id="WP_093786347.1">
    <property type="nucleotide sequence ID" value="NZ_FNIE01000010.1"/>
</dbReference>
<sequence>MGLSGASARRPRWHAAAAGVLAALVLTAGCGQGQRPRTHGSFTAGGVNVAVTLERSGAHTVAVSATLRPQRAGFHVYSLTLPDAGVDGLGIPTRLSVGGPLTAEGPVTASARPHGLHMADLDVTLPVYPDGPVTLRLTARLSGKGAAEAPVRLGYGACSATQGCLMPVRDRVLAVDVPG</sequence>
<dbReference type="AlphaFoldDB" id="A0A1H0K3Z5"/>
<dbReference type="STRING" id="310781.SAMN05216259_11093"/>
<keyword evidence="2" id="KW-1185">Reference proteome</keyword>
<evidence type="ECO:0000313" key="1">
    <source>
        <dbReference type="EMBL" id="SDO50391.1"/>
    </source>
</evidence>
<dbReference type="OrthoDB" id="4232383at2"/>
<accession>A0A1H0K3Z5</accession>
<gene>
    <name evidence="1" type="ORF">SAMN05216259_11093</name>
</gene>
<protein>
    <recommendedName>
        <fullName evidence="3">Thiol:disulfide interchange protein DsbD N-terminal domain-containing protein</fullName>
    </recommendedName>
</protein>
<dbReference type="Proteomes" id="UP000199341">
    <property type="component" value="Unassembled WGS sequence"/>
</dbReference>
<organism evidence="1 2">
    <name type="scientific">Actinacidiphila guanduensis</name>
    <dbReference type="NCBI Taxonomy" id="310781"/>
    <lineage>
        <taxon>Bacteria</taxon>
        <taxon>Bacillati</taxon>
        <taxon>Actinomycetota</taxon>
        <taxon>Actinomycetes</taxon>
        <taxon>Kitasatosporales</taxon>
        <taxon>Streptomycetaceae</taxon>
        <taxon>Actinacidiphila</taxon>
    </lineage>
</organism>
<dbReference type="EMBL" id="FNIE01000010">
    <property type="protein sequence ID" value="SDO50391.1"/>
    <property type="molecule type" value="Genomic_DNA"/>
</dbReference>